<sequence length="209" mass="23366">MKKLLILIFITISFASYGQYRWEVTGGATFSKLNLDNVESSSGTGFYVNAGYGYVMGVRARTSIVFSLEVLQRKSSLDNIIPGVPLGEGVFIDNPDVEVLQIGFNPKFRYLTGEGKDRFRGFINVGPSFRVNTNFEVGGVELEDEAYEKLIIGGVYGVGFSQMLGEMFDIMVEVGAMNDFVDNLTNVDSKFFDVYARVGLRFRIYDARR</sequence>
<dbReference type="Proteomes" id="UP000651057">
    <property type="component" value="Unassembled WGS sequence"/>
</dbReference>
<dbReference type="SUPFAM" id="SSF56925">
    <property type="entry name" value="OMPA-like"/>
    <property type="match status" value="1"/>
</dbReference>
<gene>
    <name evidence="1" type="ORF">JJQ60_18445</name>
</gene>
<organism evidence="1 2">
    <name type="scientific">Aquimarina mytili</name>
    <dbReference type="NCBI Taxonomy" id="874423"/>
    <lineage>
        <taxon>Bacteria</taxon>
        <taxon>Pseudomonadati</taxon>
        <taxon>Bacteroidota</taxon>
        <taxon>Flavobacteriia</taxon>
        <taxon>Flavobacteriales</taxon>
        <taxon>Flavobacteriaceae</taxon>
        <taxon>Aquimarina</taxon>
    </lineage>
</organism>
<protein>
    <submittedName>
        <fullName evidence="1">Outer membrane beta-barrel protein</fullName>
    </submittedName>
</protein>
<name>A0A937A034_9FLAO</name>
<dbReference type="RefSeq" id="WP_201923704.1">
    <property type="nucleotide sequence ID" value="NZ_BAABAX010000012.1"/>
</dbReference>
<evidence type="ECO:0000313" key="2">
    <source>
        <dbReference type="Proteomes" id="UP000651057"/>
    </source>
</evidence>
<reference evidence="1" key="1">
    <citation type="submission" date="2021-01" db="EMBL/GenBank/DDBJ databases">
        <authorList>
            <person name="Zhong Y.L."/>
        </authorList>
    </citation>
    <scope>NUCLEOTIDE SEQUENCE</scope>
    <source>
        <strain evidence="1">KCTC 23302</strain>
    </source>
</reference>
<dbReference type="InterPro" id="IPR011250">
    <property type="entry name" value="OMP/PagP_B-barrel"/>
</dbReference>
<accession>A0A937A034</accession>
<dbReference type="AlphaFoldDB" id="A0A937A034"/>
<proteinExistence type="predicted"/>
<evidence type="ECO:0000313" key="1">
    <source>
        <dbReference type="EMBL" id="MBL0685521.1"/>
    </source>
</evidence>
<keyword evidence="2" id="KW-1185">Reference proteome</keyword>
<dbReference type="EMBL" id="JAERQJ010000009">
    <property type="protein sequence ID" value="MBL0685521.1"/>
    <property type="molecule type" value="Genomic_DNA"/>
</dbReference>
<comment type="caution">
    <text evidence="1">The sequence shown here is derived from an EMBL/GenBank/DDBJ whole genome shotgun (WGS) entry which is preliminary data.</text>
</comment>